<dbReference type="Proteomes" id="UP001496674">
    <property type="component" value="Chromosome"/>
</dbReference>
<protein>
    <recommendedName>
        <fullName evidence="3">Lipoprotein</fullName>
    </recommendedName>
</protein>
<gene>
    <name evidence="1" type="ORF">BSYN_06640</name>
</gene>
<sequence length="221" mass="25654">MSDFKFINKMHNTLYRFAIKHSTLIILALIFTSCTGDKRLAKNNAATVIEGTKKKSINTTDKSTHSSDSLMYYWKPDYGIYSFDTIINNTNYHMKTYCLNDSAVYNETFSDLRKKNKKLIEYSVAHNYATDIIIKKANKRNIKLCVTKKHFKASLDIDFYKICHMWKNEFSHIDGSIPVFRATLAQPDTDYQYAIEYTITDKGELIVIKVEDESYHGSDDE</sequence>
<name>A0ABN6Z1L6_9BACE</name>
<dbReference type="Gene3D" id="2.40.128.510">
    <property type="entry name" value="Protein of unknown function DUF4738"/>
    <property type="match status" value="1"/>
</dbReference>
<organism evidence="1 2">
    <name type="scientific">Bacteroides sedimenti</name>
    <dbReference type="NCBI Taxonomy" id="2136147"/>
    <lineage>
        <taxon>Bacteria</taxon>
        <taxon>Pseudomonadati</taxon>
        <taxon>Bacteroidota</taxon>
        <taxon>Bacteroidia</taxon>
        <taxon>Bacteroidales</taxon>
        <taxon>Bacteroidaceae</taxon>
        <taxon>Bacteroides</taxon>
    </lineage>
</organism>
<reference evidence="1 2" key="1">
    <citation type="submission" date="2023-04" db="EMBL/GenBank/DDBJ databases">
        <title>Draft genome sequence of acteroides sedimenti strain YN3PY1.</title>
        <authorList>
            <person name="Yoshida N."/>
        </authorList>
    </citation>
    <scope>NUCLEOTIDE SEQUENCE [LARGE SCALE GENOMIC DNA]</scope>
    <source>
        <strain evidence="1 2">YN3PY1</strain>
    </source>
</reference>
<evidence type="ECO:0000313" key="2">
    <source>
        <dbReference type="Proteomes" id="UP001496674"/>
    </source>
</evidence>
<evidence type="ECO:0008006" key="3">
    <source>
        <dbReference type="Google" id="ProtNLM"/>
    </source>
</evidence>
<proteinExistence type="predicted"/>
<keyword evidence="2" id="KW-1185">Reference proteome</keyword>
<evidence type="ECO:0000313" key="1">
    <source>
        <dbReference type="EMBL" id="BEG98399.1"/>
    </source>
</evidence>
<dbReference type="Pfam" id="PF15889">
    <property type="entry name" value="DUF4738"/>
    <property type="match status" value="1"/>
</dbReference>
<dbReference type="InterPro" id="IPR031762">
    <property type="entry name" value="DUF4738"/>
</dbReference>
<accession>A0ABN6Z1L6</accession>
<dbReference type="PROSITE" id="PS51257">
    <property type="entry name" value="PROKAR_LIPOPROTEIN"/>
    <property type="match status" value="1"/>
</dbReference>
<dbReference type="EMBL" id="AP028055">
    <property type="protein sequence ID" value="BEG98399.1"/>
    <property type="molecule type" value="Genomic_DNA"/>
</dbReference>